<evidence type="ECO:0000313" key="2">
    <source>
        <dbReference type="EMBL" id="PNE32007.1"/>
    </source>
</evidence>
<dbReference type="RefSeq" id="WP_102919797.1">
    <property type="nucleotide sequence ID" value="NZ_JACHJF010000015.1"/>
</dbReference>
<dbReference type="EMBL" id="JACHJF010000015">
    <property type="protein sequence ID" value="MBB5120939.1"/>
    <property type="molecule type" value="Genomic_DNA"/>
</dbReference>
<keyword evidence="3" id="KW-1185">Reference proteome</keyword>
<proteinExistence type="predicted"/>
<accession>A0A2N8NTC4</accession>
<organism evidence="2 3">
    <name type="scientific">Streptomyces eurocidicus</name>
    <name type="common">Streptoverticillium eurocidicus</name>
    <dbReference type="NCBI Taxonomy" id="66423"/>
    <lineage>
        <taxon>Bacteria</taxon>
        <taxon>Bacillati</taxon>
        <taxon>Actinomycetota</taxon>
        <taxon>Actinomycetes</taxon>
        <taxon>Kitasatosporales</taxon>
        <taxon>Streptomycetaceae</taxon>
        <taxon>Streptomyces</taxon>
    </lineage>
</organism>
<reference evidence="3" key="2">
    <citation type="submission" date="2015-07" db="EMBL/GenBank/DDBJ databases">
        <authorList>
            <person name="Graham D.E."/>
            <person name="Giannone R.J."/>
            <person name="Gulvik C.A."/>
            <person name="Hettich R.L."/>
            <person name="Klingeman D.M."/>
            <person name="Mahan K.M."/>
            <person name="Parry R.J."/>
            <person name="Spain J.C."/>
        </authorList>
    </citation>
    <scope>NUCLEOTIDE SEQUENCE [LARGE SCALE GENOMIC DNA]</scope>
    <source>
        <strain evidence="3">ATCC 27428</strain>
    </source>
</reference>
<evidence type="ECO:0000313" key="1">
    <source>
        <dbReference type="EMBL" id="MBB5120939.1"/>
    </source>
</evidence>
<dbReference type="AlphaFoldDB" id="A0A2N8NTC4"/>
<dbReference type="EMBL" id="LGUI01000006">
    <property type="protein sequence ID" value="PNE32007.1"/>
    <property type="molecule type" value="Genomic_DNA"/>
</dbReference>
<protein>
    <submittedName>
        <fullName evidence="2">Uncharacterized protein</fullName>
    </submittedName>
</protein>
<name>A0A2N8NTC4_STREU</name>
<dbReference type="OrthoDB" id="6313019at2"/>
<dbReference type="Proteomes" id="UP000528608">
    <property type="component" value="Unassembled WGS sequence"/>
</dbReference>
<evidence type="ECO:0000313" key="4">
    <source>
        <dbReference type="Proteomes" id="UP000528608"/>
    </source>
</evidence>
<dbReference type="Proteomes" id="UP000235945">
    <property type="component" value="Unassembled WGS sequence"/>
</dbReference>
<comment type="caution">
    <text evidence="2">The sequence shown here is derived from an EMBL/GenBank/DDBJ whole genome shotgun (WGS) entry which is preliminary data.</text>
</comment>
<sequence length="154" mass="16881">MVFRLERGSTGFRDARGRALTRVEPTLFRAVCFAAAREAGGRLSEVAPATRRTFHSATVTEEHGRRLTVLCHAHLPLIAFTEGPVPPGDPVPGFAPVPVWSDPFRTAGFRLLEADELATPMTRADVTALASTELAEIGYHQPERAGDALFNWWD</sequence>
<reference evidence="1 4" key="3">
    <citation type="submission" date="2020-08" db="EMBL/GenBank/DDBJ databases">
        <title>Genomic Encyclopedia of Type Strains, Phase III (KMG-III): the genomes of soil and plant-associated and newly described type strains.</title>
        <authorList>
            <person name="Whitman W."/>
        </authorList>
    </citation>
    <scope>NUCLEOTIDE SEQUENCE [LARGE SCALE GENOMIC DNA]</scope>
    <source>
        <strain evidence="1 4">CECT 3259</strain>
    </source>
</reference>
<reference evidence="2" key="1">
    <citation type="submission" date="2015-07" db="EMBL/GenBank/DDBJ databases">
        <authorList>
            <person name="Noorani M."/>
        </authorList>
    </citation>
    <scope>NUCLEOTIDE SEQUENCE [LARGE SCALE GENOMIC DNA]</scope>
    <source>
        <strain evidence="2">ATCC 27428</strain>
    </source>
</reference>
<gene>
    <name evidence="2" type="ORF">AF335_19735</name>
    <name evidence="1" type="ORF">FHS36_004390</name>
</gene>
<evidence type="ECO:0000313" key="3">
    <source>
        <dbReference type="Proteomes" id="UP000235945"/>
    </source>
</evidence>